<reference evidence="1 2" key="1">
    <citation type="submission" date="2018-06" db="EMBL/GenBank/DDBJ databases">
        <authorList>
            <consortium name="Pathogen Informatics"/>
            <person name="Doyle S."/>
        </authorList>
    </citation>
    <scope>NUCLEOTIDE SEQUENCE [LARGE SCALE GENOMIC DNA]</scope>
    <source>
        <strain evidence="1 2">NCTC13465</strain>
    </source>
</reference>
<name>A0A2X3F9R1_KLEPN</name>
<protein>
    <submittedName>
        <fullName evidence="1">Uncharacterized protein</fullName>
    </submittedName>
</protein>
<proteinExistence type="predicted"/>
<evidence type="ECO:0000313" key="2">
    <source>
        <dbReference type="Proteomes" id="UP000251721"/>
    </source>
</evidence>
<accession>A0A2X3F9R1</accession>
<organism evidence="1 2">
    <name type="scientific">Klebsiella pneumoniae</name>
    <dbReference type="NCBI Taxonomy" id="573"/>
    <lineage>
        <taxon>Bacteria</taxon>
        <taxon>Pseudomonadati</taxon>
        <taxon>Pseudomonadota</taxon>
        <taxon>Gammaproteobacteria</taxon>
        <taxon>Enterobacterales</taxon>
        <taxon>Enterobacteriaceae</taxon>
        <taxon>Klebsiella/Raoultella group</taxon>
        <taxon>Klebsiella</taxon>
        <taxon>Klebsiella pneumoniae complex</taxon>
    </lineage>
</organism>
<dbReference type="EMBL" id="UAWQ01000018">
    <property type="protein sequence ID" value="SQC45663.1"/>
    <property type="molecule type" value="Genomic_DNA"/>
</dbReference>
<dbReference type="Proteomes" id="UP000251721">
    <property type="component" value="Unassembled WGS sequence"/>
</dbReference>
<evidence type="ECO:0000313" key="1">
    <source>
        <dbReference type="EMBL" id="SQC45663.1"/>
    </source>
</evidence>
<dbReference type="AlphaFoldDB" id="A0A2X3F9R1"/>
<gene>
    <name evidence="1" type="ORF">NCTC13465_04225</name>
</gene>
<sequence>MAPSAAVCCPATRVFIPPVAENKQHPLSNRLRGNGGDLLLKLLAQRVACRRFA</sequence>